<proteinExistence type="predicted"/>
<dbReference type="PANTHER" id="PTHR36836:SF1">
    <property type="entry name" value="COLANIC ACID BIOSYNTHESIS PROTEIN WCAK"/>
    <property type="match status" value="1"/>
</dbReference>
<dbReference type="PANTHER" id="PTHR36836">
    <property type="entry name" value="COLANIC ACID BIOSYNTHESIS PROTEIN WCAK"/>
    <property type="match status" value="1"/>
</dbReference>
<dbReference type="InterPro" id="IPR007345">
    <property type="entry name" value="Polysacch_pyruvyl_Trfase"/>
</dbReference>
<feature type="domain" description="Polysaccharide pyruvyl transferase" evidence="1">
    <location>
        <begin position="60"/>
        <end position="263"/>
    </location>
</feature>
<keyword evidence="3" id="KW-1185">Reference proteome</keyword>
<dbReference type="KEGG" id="nab:B1sIIB91_01290"/>
<keyword evidence="2" id="KW-0808">Transferase</keyword>
<name>A0A249L3K4_9ACTN</name>
<evidence type="ECO:0000313" key="2">
    <source>
        <dbReference type="EMBL" id="ASY23564.1"/>
    </source>
</evidence>
<dbReference type="Proteomes" id="UP000217210">
    <property type="component" value="Chromosome"/>
</dbReference>
<evidence type="ECO:0000313" key="3">
    <source>
        <dbReference type="Proteomes" id="UP000217210"/>
    </source>
</evidence>
<dbReference type="GO" id="GO:0016740">
    <property type="term" value="F:transferase activity"/>
    <property type="evidence" value="ECO:0007669"/>
    <property type="project" value="UniProtKB-KW"/>
</dbReference>
<evidence type="ECO:0000259" key="1">
    <source>
        <dbReference type="Pfam" id="PF04230"/>
    </source>
</evidence>
<organism evidence="2 3">
    <name type="scientific">Candidatus Nanopelagicus abundans</name>
    <dbReference type="NCBI Taxonomy" id="1884916"/>
    <lineage>
        <taxon>Bacteria</taxon>
        <taxon>Bacillati</taxon>
        <taxon>Actinomycetota</taxon>
        <taxon>Actinomycetes</taxon>
        <taxon>Candidatus Nanopelagicales</taxon>
        <taxon>Candidatus Nanopelagicaceae</taxon>
        <taxon>Candidatus Nanopelagicus</taxon>
    </lineage>
</organism>
<accession>A0A249L3K4</accession>
<dbReference type="RefSeq" id="WP_190279178.1">
    <property type="nucleotide sequence ID" value="NZ_CP016779.1"/>
</dbReference>
<sequence length="322" mass="36051">MLTKFAKIFSPSSSLTKLNDVSKGARVVKSKTLQFYSANRNIGNYLPVLAIHQMLDQELDTWNIHKSPVDWGFVHKNYTAVIVGGAGLLHSVFEKFWVDLEKNCKLPIIIWGIGVCLPDNDQVKGVPKQVVQSVFSKAKFTNIRDELTRDFYELDPGISITACPTLVHIENNFTVELKKVSGNKVLHSSHVDLEPTSTTPQIKQITQDAGFNYSFTENIETEKYPLKKILNMYQESDYVITTRLHGAIIAYAFKRPYIAISFDPKVAAFNKLYGGGVCITSVNELKAALSNDHFKAPGEYEKEIKRVKDFGVLVAAAIKTSN</sequence>
<dbReference type="EMBL" id="CP016779">
    <property type="protein sequence ID" value="ASY23564.1"/>
    <property type="molecule type" value="Genomic_DNA"/>
</dbReference>
<dbReference type="AlphaFoldDB" id="A0A249L3K4"/>
<gene>
    <name evidence="2" type="ORF">B1sIIB91_01290</name>
</gene>
<reference evidence="2 3" key="1">
    <citation type="submission" date="2016-07" db="EMBL/GenBank/DDBJ databases">
        <title>High microdiversification within the ubiquitous acI lineage of Actinobacteria.</title>
        <authorList>
            <person name="Neuenschwander S.M."/>
            <person name="Salcher M."/>
            <person name="Ghai R."/>
            <person name="Pernthaler J."/>
        </authorList>
    </citation>
    <scope>NUCLEOTIDE SEQUENCE [LARGE SCALE GENOMIC DNA]</scope>
    <source>
        <strain evidence="2">MMS-IIB-91</strain>
    </source>
</reference>
<dbReference type="Pfam" id="PF04230">
    <property type="entry name" value="PS_pyruv_trans"/>
    <property type="match status" value="1"/>
</dbReference>
<protein>
    <submittedName>
        <fullName evidence="2">Putative polysaccharide pyruvyl transferase</fullName>
    </submittedName>
</protein>